<dbReference type="InterPro" id="IPR036865">
    <property type="entry name" value="CRAL-TRIO_dom_sf"/>
</dbReference>
<dbReference type="EMBL" id="HBIX01000117">
    <property type="protein sequence ID" value="CAE0707383.1"/>
    <property type="molecule type" value="Transcribed_RNA"/>
</dbReference>
<feature type="domain" description="DUF6824" evidence="2">
    <location>
        <begin position="335"/>
        <end position="417"/>
    </location>
</feature>
<dbReference type="InterPro" id="IPR049227">
    <property type="entry name" value="DUF6824"/>
</dbReference>
<name>A0A7S4A8N7_9STRA</name>
<feature type="compositionally biased region" description="Basic residues" evidence="1">
    <location>
        <begin position="437"/>
        <end position="446"/>
    </location>
</feature>
<protein>
    <recommendedName>
        <fullName evidence="2">DUF6824 domain-containing protein</fullName>
    </recommendedName>
</protein>
<evidence type="ECO:0000259" key="2">
    <source>
        <dbReference type="Pfam" id="PF20710"/>
    </source>
</evidence>
<accession>A0A7S4A8N7</accession>
<evidence type="ECO:0000313" key="3">
    <source>
        <dbReference type="EMBL" id="CAE0707383.1"/>
    </source>
</evidence>
<reference evidence="3" key="1">
    <citation type="submission" date="2021-01" db="EMBL/GenBank/DDBJ databases">
        <authorList>
            <person name="Corre E."/>
            <person name="Pelletier E."/>
            <person name="Niang G."/>
            <person name="Scheremetjew M."/>
            <person name="Finn R."/>
            <person name="Kale V."/>
            <person name="Holt S."/>
            <person name="Cochrane G."/>
            <person name="Meng A."/>
            <person name="Brown T."/>
            <person name="Cohen L."/>
        </authorList>
    </citation>
    <scope>NUCLEOTIDE SEQUENCE</scope>
    <source>
        <strain evidence="3">10249 10 AB</strain>
    </source>
</reference>
<dbReference type="AlphaFoldDB" id="A0A7S4A8N7"/>
<proteinExistence type="predicted"/>
<sequence length="446" mass="51579">MDHDPRPPQLPLPCDTDECDIKAAAELLEREMSQLSLQEQYQMNQDVNGMNFLARTEPTALSSIGLEALDKQLRTIHDNLEHYRLAEKLNSAFIKERFFRLRFARAECFDSVKAAIRIEKYLRILYEYFGEEALRRPIKLTDLDKVERDLLKSGCIQIFPYRDLSGRRIISTLGNFGTRYHTLKNKIKVIAYVMQVLSEDEETQKQGCVFLFWPLVPTCTISKQVNCAVQISPIRISAIHFMLYDTIQFRKLGALQLLAMSRESRARTRLHFGSIHQCQQELLPYGISSHFLPVTNTGNIKNQNLLKWFAFRQAKERALEGEVEFNGVDCPSVKDILTGKGPHVSSNPANVTYRKMMETRFLEHRDALSAEKKTAISREIVDEVVKNGGRFLIKDRVWWAIGDRDTAREKVSVAFRDMRKIFLQPEKRRNDGESSEKKRKKSSDRG</sequence>
<dbReference type="Pfam" id="PF20710">
    <property type="entry name" value="DUF6824"/>
    <property type="match status" value="1"/>
</dbReference>
<organism evidence="3">
    <name type="scientific">Pseudo-nitzschia australis</name>
    <dbReference type="NCBI Taxonomy" id="44445"/>
    <lineage>
        <taxon>Eukaryota</taxon>
        <taxon>Sar</taxon>
        <taxon>Stramenopiles</taxon>
        <taxon>Ochrophyta</taxon>
        <taxon>Bacillariophyta</taxon>
        <taxon>Bacillariophyceae</taxon>
        <taxon>Bacillariophycidae</taxon>
        <taxon>Bacillariales</taxon>
        <taxon>Bacillariaceae</taxon>
        <taxon>Pseudo-nitzschia</taxon>
    </lineage>
</organism>
<dbReference type="Gene3D" id="3.40.525.10">
    <property type="entry name" value="CRAL-TRIO lipid binding domain"/>
    <property type="match status" value="1"/>
</dbReference>
<feature type="region of interest" description="Disordered" evidence="1">
    <location>
        <begin position="424"/>
        <end position="446"/>
    </location>
</feature>
<feature type="compositionally biased region" description="Basic and acidic residues" evidence="1">
    <location>
        <begin position="424"/>
        <end position="436"/>
    </location>
</feature>
<gene>
    <name evidence="3" type="ORF">PAUS00366_LOCUS103</name>
</gene>
<evidence type="ECO:0000256" key="1">
    <source>
        <dbReference type="SAM" id="MobiDB-lite"/>
    </source>
</evidence>